<evidence type="ECO:0000256" key="1">
    <source>
        <dbReference type="SAM" id="MobiDB-lite"/>
    </source>
</evidence>
<feature type="transmembrane region" description="Helical" evidence="2">
    <location>
        <begin position="542"/>
        <end position="560"/>
    </location>
</feature>
<reference evidence="5" key="1">
    <citation type="submission" date="2024-06" db="EMBL/GenBank/DDBJ databases">
        <title>Multi-omics analyses provide insights into the biosynthesis of the anticancer antibiotic pleurotin in Hohenbuehelia grisea.</title>
        <authorList>
            <person name="Weaver J.A."/>
            <person name="Alberti F."/>
        </authorList>
    </citation>
    <scope>NUCLEOTIDE SEQUENCE [LARGE SCALE GENOMIC DNA]</scope>
    <source>
        <strain evidence="5">T-177</strain>
    </source>
</reference>
<dbReference type="Proteomes" id="UP001556367">
    <property type="component" value="Unassembled WGS sequence"/>
</dbReference>
<feature type="signal peptide" evidence="3">
    <location>
        <begin position="1"/>
        <end position="23"/>
    </location>
</feature>
<organism evidence="4 5">
    <name type="scientific">Hohenbuehelia grisea</name>
    <dbReference type="NCBI Taxonomy" id="104357"/>
    <lineage>
        <taxon>Eukaryota</taxon>
        <taxon>Fungi</taxon>
        <taxon>Dikarya</taxon>
        <taxon>Basidiomycota</taxon>
        <taxon>Agaricomycotina</taxon>
        <taxon>Agaricomycetes</taxon>
        <taxon>Agaricomycetidae</taxon>
        <taxon>Agaricales</taxon>
        <taxon>Pleurotineae</taxon>
        <taxon>Pleurotaceae</taxon>
        <taxon>Hohenbuehelia</taxon>
    </lineage>
</organism>
<evidence type="ECO:0000256" key="2">
    <source>
        <dbReference type="SAM" id="Phobius"/>
    </source>
</evidence>
<accession>A0ABR3JCI2</accession>
<name>A0ABR3JCI2_9AGAR</name>
<sequence>MLNSIRLCSLLLFTFLAIRGSLAAPLDKRLVPPIIILTNANGLPGPGAQYACSNDQTTDIANAIDQVKAMAQTAADTLRTPGVSFSSGFFAFFGTGNPEWIAQTFFDPLTSLGEPMTAEHPKFRYPSRAITITCPDNDNGVSASAETTTTIPSVIRLWPRSFISQATIQSDAQAWNLHLRFTNGYRGALAHTLFHELLHAAVLIPEPHRCIDVIYTTYNTEGQPTGTGKAYAIDACQRLGSADKLRNVQNFEWFAFLAVATPQIYQDNCYYYYSQYPYPVAHPGPIPSHQPVQLPIAPQPIAPQPIIPQRRAVGSTSSVPSDVGGAGASSTGGPTRTLSTPSTPEGACTATEFSQIQSALPEVKLLAGLAAERLRAPGVAVSTGFVALFGNNDPEKIARSFFDPIADLEIPQEADSADIDTRLDAVVIQCYPEDNLEIADMTTGIPSKMRLFPKAFKGAEKLQADVDEWRRRKTYANGNYPALAQVLLHEILHSALVVLEPCIDVSLTVRNQKMEEVTVAAYPLFWCRYLRNEDKIRNSQTFVWFAFLVCLCLLGPLIGMP</sequence>
<comment type="caution">
    <text evidence="4">The sequence shown here is derived from an EMBL/GenBank/DDBJ whole genome shotgun (WGS) entry which is preliminary data.</text>
</comment>
<evidence type="ECO:0000313" key="4">
    <source>
        <dbReference type="EMBL" id="KAL0953123.1"/>
    </source>
</evidence>
<keyword evidence="2" id="KW-1133">Transmembrane helix</keyword>
<dbReference type="EMBL" id="JASNQZ010000008">
    <property type="protein sequence ID" value="KAL0953123.1"/>
    <property type="molecule type" value="Genomic_DNA"/>
</dbReference>
<proteinExistence type="predicted"/>
<dbReference type="SUPFAM" id="SSF55486">
    <property type="entry name" value="Metalloproteases ('zincins'), catalytic domain"/>
    <property type="match status" value="1"/>
</dbReference>
<keyword evidence="2" id="KW-0472">Membrane</keyword>
<feature type="region of interest" description="Disordered" evidence="1">
    <location>
        <begin position="311"/>
        <end position="347"/>
    </location>
</feature>
<keyword evidence="5" id="KW-1185">Reference proteome</keyword>
<feature type="chain" id="PRO_5046185108" evidence="3">
    <location>
        <begin position="24"/>
        <end position="561"/>
    </location>
</feature>
<evidence type="ECO:0000313" key="5">
    <source>
        <dbReference type="Proteomes" id="UP001556367"/>
    </source>
</evidence>
<keyword evidence="3" id="KW-0732">Signal</keyword>
<dbReference type="InterPro" id="IPR024079">
    <property type="entry name" value="MetalloPept_cat_dom_sf"/>
</dbReference>
<evidence type="ECO:0000256" key="3">
    <source>
        <dbReference type="SAM" id="SignalP"/>
    </source>
</evidence>
<dbReference type="Gene3D" id="3.40.390.10">
    <property type="entry name" value="Collagenase (Catalytic Domain)"/>
    <property type="match status" value="2"/>
</dbReference>
<gene>
    <name evidence="4" type="ORF">HGRIS_004392</name>
</gene>
<protein>
    <submittedName>
        <fullName evidence="4">Uncharacterized protein</fullName>
    </submittedName>
</protein>
<keyword evidence="2" id="KW-0812">Transmembrane</keyword>